<protein>
    <submittedName>
        <fullName evidence="1">Uncharacterized protein</fullName>
    </submittedName>
</protein>
<gene>
    <name evidence="1" type="ORF">A3Q56_02151</name>
</gene>
<feature type="non-terminal residue" evidence="1">
    <location>
        <position position="1"/>
    </location>
</feature>
<evidence type="ECO:0000313" key="1">
    <source>
        <dbReference type="EMBL" id="OAF70091.1"/>
    </source>
</evidence>
<dbReference type="AlphaFoldDB" id="A0A177B958"/>
<evidence type="ECO:0000313" key="2">
    <source>
        <dbReference type="Proteomes" id="UP000078046"/>
    </source>
</evidence>
<accession>A0A177B958</accession>
<comment type="caution">
    <text evidence="1">The sequence shown here is derived from an EMBL/GenBank/DDBJ whole genome shotgun (WGS) entry which is preliminary data.</text>
</comment>
<dbReference type="EMBL" id="LWCA01000188">
    <property type="protein sequence ID" value="OAF70091.1"/>
    <property type="molecule type" value="Genomic_DNA"/>
</dbReference>
<name>A0A177B958_9BILA</name>
<proteinExistence type="predicted"/>
<dbReference type="Proteomes" id="UP000078046">
    <property type="component" value="Unassembled WGS sequence"/>
</dbReference>
<reference evidence="1 2" key="1">
    <citation type="submission" date="2016-04" db="EMBL/GenBank/DDBJ databases">
        <title>The genome of Intoshia linei affirms orthonectids as highly simplified spiralians.</title>
        <authorList>
            <person name="Mikhailov K.V."/>
            <person name="Slusarev G.S."/>
            <person name="Nikitin M.A."/>
            <person name="Logacheva M.D."/>
            <person name="Penin A."/>
            <person name="Aleoshin V."/>
            <person name="Panchin Y.V."/>
        </authorList>
    </citation>
    <scope>NUCLEOTIDE SEQUENCE [LARGE SCALE GENOMIC DNA]</scope>
    <source>
        <strain evidence="1">Intl2013</strain>
        <tissue evidence="1">Whole animal</tissue>
    </source>
</reference>
<organism evidence="1 2">
    <name type="scientific">Intoshia linei</name>
    <dbReference type="NCBI Taxonomy" id="1819745"/>
    <lineage>
        <taxon>Eukaryota</taxon>
        <taxon>Metazoa</taxon>
        <taxon>Spiralia</taxon>
        <taxon>Lophotrochozoa</taxon>
        <taxon>Mesozoa</taxon>
        <taxon>Orthonectida</taxon>
        <taxon>Rhopaluridae</taxon>
        <taxon>Intoshia</taxon>
    </lineage>
</organism>
<keyword evidence="2" id="KW-1185">Reference proteome</keyword>
<sequence>LKAADTQNAKSNDLCMLDNWRNLSSRYDIFRRICSTTRRKFSLLHDDYFNKNIHSVKNAPSVNDFAERALMKYKKSIQLLTDATHRKMIVSTLNYIKY</sequence>